<dbReference type="OrthoDB" id="2130169at2759"/>
<dbReference type="InterPro" id="IPR001509">
    <property type="entry name" value="Epimerase_deHydtase"/>
</dbReference>
<dbReference type="AlphaFoldDB" id="A0A6A6B756"/>
<dbReference type="InterPro" id="IPR051783">
    <property type="entry name" value="NAD(P)-dependent_oxidoreduct"/>
</dbReference>
<dbReference type="SUPFAM" id="SSF51735">
    <property type="entry name" value="NAD(P)-binding Rossmann-fold domains"/>
    <property type="match status" value="1"/>
</dbReference>
<dbReference type="RefSeq" id="XP_033394946.1">
    <property type="nucleotide sequence ID" value="XM_033546343.1"/>
</dbReference>
<dbReference type="Proteomes" id="UP000799438">
    <property type="component" value="Unassembled WGS sequence"/>
</dbReference>
<evidence type="ECO:0000313" key="2">
    <source>
        <dbReference type="EMBL" id="KAF2139233.1"/>
    </source>
</evidence>
<name>A0A6A6B756_9PEZI</name>
<gene>
    <name evidence="2" type="ORF">K452DRAFT_360499</name>
</gene>
<dbReference type="InterPro" id="IPR036291">
    <property type="entry name" value="NAD(P)-bd_dom_sf"/>
</dbReference>
<dbReference type="GO" id="GO:0005737">
    <property type="term" value="C:cytoplasm"/>
    <property type="evidence" value="ECO:0007669"/>
    <property type="project" value="TreeGrafter"/>
</dbReference>
<feature type="domain" description="NAD-dependent epimerase/dehydratase" evidence="1">
    <location>
        <begin position="12"/>
        <end position="223"/>
    </location>
</feature>
<accession>A0A6A6B756</accession>
<proteinExistence type="predicted"/>
<dbReference type="Gene3D" id="3.40.50.720">
    <property type="entry name" value="NAD(P)-binding Rossmann-like Domain"/>
    <property type="match status" value="1"/>
</dbReference>
<dbReference type="GeneID" id="54303849"/>
<dbReference type="PANTHER" id="PTHR48079">
    <property type="entry name" value="PROTEIN YEEZ"/>
    <property type="match status" value="1"/>
</dbReference>
<dbReference type="EMBL" id="ML995493">
    <property type="protein sequence ID" value="KAF2139233.1"/>
    <property type="molecule type" value="Genomic_DNA"/>
</dbReference>
<dbReference type="GO" id="GO:0004029">
    <property type="term" value="F:aldehyde dehydrogenase (NAD+) activity"/>
    <property type="evidence" value="ECO:0007669"/>
    <property type="project" value="TreeGrafter"/>
</dbReference>
<organism evidence="2 3">
    <name type="scientific">Aplosporella prunicola CBS 121167</name>
    <dbReference type="NCBI Taxonomy" id="1176127"/>
    <lineage>
        <taxon>Eukaryota</taxon>
        <taxon>Fungi</taxon>
        <taxon>Dikarya</taxon>
        <taxon>Ascomycota</taxon>
        <taxon>Pezizomycotina</taxon>
        <taxon>Dothideomycetes</taxon>
        <taxon>Dothideomycetes incertae sedis</taxon>
        <taxon>Botryosphaeriales</taxon>
        <taxon>Aplosporellaceae</taxon>
        <taxon>Aplosporella</taxon>
    </lineage>
</organism>
<dbReference type="Pfam" id="PF01370">
    <property type="entry name" value="Epimerase"/>
    <property type="match status" value="1"/>
</dbReference>
<reference evidence="2" key="1">
    <citation type="journal article" date="2020" name="Stud. Mycol.">
        <title>101 Dothideomycetes genomes: a test case for predicting lifestyles and emergence of pathogens.</title>
        <authorList>
            <person name="Haridas S."/>
            <person name="Albert R."/>
            <person name="Binder M."/>
            <person name="Bloem J."/>
            <person name="Labutti K."/>
            <person name="Salamov A."/>
            <person name="Andreopoulos B."/>
            <person name="Baker S."/>
            <person name="Barry K."/>
            <person name="Bills G."/>
            <person name="Bluhm B."/>
            <person name="Cannon C."/>
            <person name="Castanera R."/>
            <person name="Culley D."/>
            <person name="Daum C."/>
            <person name="Ezra D."/>
            <person name="Gonzalez J."/>
            <person name="Henrissat B."/>
            <person name="Kuo A."/>
            <person name="Liang C."/>
            <person name="Lipzen A."/>
            <person name="Lutzoni F."/>
            <person name="Magnuson J."/>
            <person name="Mondo S."/>
            <person name="Nolan M."/>
            <person name="Ohm R."/>
            <person name="Pangilinan J."/>
            <person name="Park H.-J."/>
            <person name="Ramirez L."/>
            <person name="Alfaro M."/>
            <person name="Sun H."/>
            <person name="Tritt A."/>
            <person name="Yoshinaga Y."/>
            <person name="Zwiers L.-H."/>
            <person name="Turgeon B."/>
            <person name="Goodwin S."/>
            <person name="Spatafora J."/>
            <person name="Crous P."/>
            <person name="Grigoriev I."/>
        </authorList>
    </citation>
    <scope>NUCLEOTIDE SEQUENCE</scope>
    <source>
        <strain evidence="2">CBS 121167</strain>
    </source>
</reference>
<protein>
    <recommendedName>
        <fullName evidence="1">NAD-dependent epimerase/dehydratase domain-containing protein</fullName>
    </recommendedName>
</protein>
<keyword evidence="3" id="KW-1185">Reference proteome</keyword>
<dbReference type="PANTHER" id="PTHR48079:SF6">
    <property type="entry name" value="NAD(P)-BINDING DOMAIN-CONTAINING PROTEIN-RELATED"/>
    <property type="match status" value="1"/>
</dbReference>
<evidence type="ECO:0000259" key="1">
    <source>
        <dbReference type="Pfam" id="PF01370"/>
    </source>
</evidence>
<evidence type="ECO:0000313" key="3">
    <source>
        <dbReference type="Proteomes" id="UP000799438"/>
    </source>
</evidence>
<sequence length="342" mass="37462">MTGKKVFYIGPGFIGWNVVELLVNEGYDVTAMVRRKEHSLQIENTGAKTVFGDLHDKDVITNETAKADIVIHTATADDPVSVEAVLAGISRRAAANAHTIYMHTSGTSVISAPTPDRIYADSDRAAIDALADDAPHRAIDLSIVRKAAELGSNAKCAIMMPPDIYGFNPVHGRLSIQLPTLARFALVHGYAGHVKKGAGVWSAVHVRDLARGYLVLLHALEQKPAEWVLENPYFFCENGSEFSWKEASERISAALLSAGRIAVSQVREIGESEYGELFGPATEVVLWSNSRSRAVRLRELGWEPREKGVFESLVQDELPEILRDWDARTADQKTSAYAARVA</sequence>